<protein>
    <submittedName>
        <fullName evidence="2">Uncharacterized protein</fullName>
    </submittedName>
</protein>
<evidence type="ECO:0000256" key="1">
    <source>
        <dbReference type="SAM" id="MobiDB-lite"/>
    </source>
</evidence>
<dbReference type="EMBL" id="LNCD01000014">
    <property type="protein sequence ID" value="KWV59184.1"/>
    <property type="molecule type" value="Genomic_DNA"/>
</dbReference>
<evidence type="ECO:0000313" key="2">
    <source>
        <dbReference type="EMBL" id="KWV59184.1"/>
    </source>
</evidence>
<sequence>MILDTKIIEAIETAADEYGQPPALARRLIAWLEAVADESEDINDTAVTDRRLEIVYEAVSLSSDVKDDETAGGDDDDGEEND</sequence>
<proteinExistence type="predicted"/>
<reference evidence="2 3" key="1">
    <citation type="submission" date="2015-11" db="EMBL/GenBank/DDBJ databases">
        <title>Draft Genome Sequence of the Strain BR 10423 (Rhizobium sp.) isolated from nodules of Mimosa pudica.</title>
        <authorList>
            <person name="Barauna A.C."/>
            <person name="Zilli J.E."/>
            <person name="Simoes-Araujo J.L."/>
            <person name="Reis V.M."/>
            <person name="James E.K."/>
            <person name="Reis F.B.Jr."/>
            <person name="Rouws L.F."/>
            <person name="Passos S.R."/>
            <person name="Gois S.R."/>
        </authorList>
    </citation>
    <scope>NUCLEOTIDE SEQUENCE [LARGE SCALE GENOMIC DNA]</scope>
    <source>
        <strain evidence="2 3">BR10423</strain>
    </source>
</reference>
<dbReference type="OrthoDB" id="8481475at2"/>
<gene>
    <name evidence="2" type="ORF">AS026_29215</name>
</gene>
<dbReference type="InterPro" id="IPR046889">
    <property type="entry name" value="Sp-CxC"/>
</dbReference>
<feature type="compositionally biased region" description="Acidic residues" evidence="1">
    <location>
        <begin position="70"/>
        <end position="82"/>
    </location>
</feature>
<feature type="region of interest" description="Disordered" evidence="1">
    <location>
        <begin position="63"/>
        <end position="82"/>
    </location>
</feature>
<accession>A0A109K1R9</accession>
<dbReference type="AlphaFoldDB" id="A0A109K1R9"/>
<organism evidence="2 3">
    <name type="scientific">Rhizobium altiplani</name>
    <dbReference type="NCBI Taxonomy" id="1864509"/>
    <lineage>
        <taxon>Bacteria</taxon>
        <taxon>Pseudomonadati</taxon>
        <taxon>Pseudomonadota</taxon>
        <taxon>Alphaproteobacteria</taxon>
        <taxon>Hyphomicrobiales</taxon>
        <taxon>Rhizobiaceae</taxon>
        <taxon>Rhizobium/Agrobacterium group</taxon>
        <taxon>Rhizobium</taxon>
    </lineage>
</organism>
<dbReference type="RefSeq" id="WP_037075844.1">
    <property type="nucleotide sequence ID" value="NZ_LNCD01000014.1"/>
</dbReference>
<comment type="caution">
    <text evidence="2">The sequence shown here is derived from an EMBL/GenBank/DDBJ whole genome shotgun (WGS) entry which is preliminary data.</text>
</comment>
<name>A0A109K1R9_9HYPH</name>
<keyword evidence="3" id="KW-1185">Reference proteome</keyword>
<dbReference type="Pfam" id="PF20304">
    <property type="entry name" value="Sp-CxC"/>
    <property type="match status" value="1"/>
</dbReference>
<evidence type="ECO:0000313" key="3">
    <source>
        <dbReference type="Proteomes" id="UP000068164"/>
    </source>
</evidence>
<dbReference type="Proteomes" id="UP000068164">
    <property type="component" value="Unassembled WGS sequence"/>
</dbReference>